<dbReference type="EMBL" id="EF999921">
    <property type="protein sequence ID" value="ABV71663.1"/>
    <property type="molecule type" value="Genomic_DNA"/>
</dbReference>
<organism evidence="2 3">
    <name type="scientific">Human cytomegalovirus</name>
    <name type="common">HHV-5</name>
    <name type="synonym">Human herpesvirus 5</name>
    <dbReference type="NCBI Taxonomy" id="10359"/>
    <lineage>
        <taxon>Viruses</taxon>
        <taxon>Duplodnaviria</taxon>
        <taxon>Heunggongvirae</taxon>
        <taxon>Peploviricota</taxon>
        <taxon>Herviviricetes</taxon>
        <taxon>Herpesvirales</taxon>
        <taxon>Orthoherpesviridae</taxon>
        <taxon>Betaherpesvirinae</taxon>
        <taxon>Cytomegalovirus</taxon>
        <taxon>Cytomegalovirus humanbeta5</taxon>
    </lineage>
</organism>
<evidence type="ECO:0000256" key="1">
    <source>
        <dbReference type="SAM" id="MobiDB-lite"/>
    </source>
</evidence>
<proteinExistence type="predicted"/>
<sequence length="124" mass="13502">MVDQRCHRHLHRSMSGGPDVLYAAASAEQQRRQQRLDESLAATAPGAVAGPPADRDVVDHRTETHAYETPRYATRCLTRYTTSVRSAVRRTTCGKRVASQSPPRPCLVAPQSSPAHPPRHPGGG</sequence>
<feature type="region of interest" description="Disordered" evidence="1">
    <location>
        <begin position="90"/>
        <end position="124"/>
    </location>
</feature>
<evidence type="ECO:0000313" key="3">
    <source>
        <dbReference type="Proteomes" id="UP000181190"/>
    </source>
</evidence>
<name>A8T7P5_HCMV</name>
<organismHost>
    <name type="scientific">Homo sapiens</name>
    <name type="common">Human</name>
    <dbReference type="NCBI Taxonomy" id="9606"/>
</organismHost>
<protein>
    <submittedName>
        <fullName evidence="2">UL149</fullName>
    </submittedName>
</protein>
<evidence type="ECO:0000313" key="2">
    <source>
        <dbReference type="EMBL" id="ABV71663.1"/>
    </source>
</evidence>
<reference evidence="2 3" key="1">
    <citation type="journal article" date="2008" name="J. Gen. Virol.">
        <title>Cloning and sequencing of a highly productive, endotheliotropic virus strain derived from human cytomegalovirus TB40/E.</title>
        <authorList>
            <person name="Sinzger C."/>
            <person name="Hahn G."/>
            <person name="Digel M."/>
            <person name="Katona R."/>
            <person name="Sampaio K.L."/>
            <person name="Messerle M."/>
            <person name="Hengel H."/>
            <person name="Koszinowski U."/>
            <person name="Brune W."/>
            <person name="Adler B."/>
        </authorList>
    </citation>
    <scope>NUCLEOTIDE SEQUENCE [LARGE SCALE GENOMIC DNA]</scope>
    <source>
        <strain evidence="2">TB40/E</strain>
    </source>
</reference>
<feature type="region of interest" description="Disordered" evidence="1">
    <location>
        <begin position="26"/>
        <end position="58"/>
    </location>
</feature>
<feature type="compositionally biased region" description="Low complexity" evidence="1">
    <location>
        <begin position="41"/>
        <end position="52"/>
    </location>
</feature>
<feature type="compositionally biased region" description="Basic and acidic residues" evidence="1">
    <location>
        <begin position="29"/>
        <end position="38"/>
    </location>
</feature>
<dbReference type="Proteomes" id="UP000181190">
    <property type="component" value="Genome"/>
</dbReference>
<accession>A8T7P5</accession>